<feature type="chain" id="PRO_5035223886" evidence="1">
    <location>
        <begin position="29"/>
        <end position="311"/>
    </location>
</feature>
<accession>A0A8J6QJQ9</accession>
<feature type="signal peptide" evidence="1">
    <location>
        <begin position="1"/>
        <end position="28"/>
    </location>
</feature>
<dbReference type="PANTHER" id="PTHR40590">
    <property type="entry name" value="CYTOPLASMIC PROTEIN-RELATED"/>
    <property type="match status" value="1"/>
</dbReference>
<sequence>MLVSTAIRKLFNVVTIAFCLAISQVAIASNGASPALYLAEKGATRIYLLGSIHAGREDFYPLAPHIQQAFQDADELLLELTPDQMTPQHLQAAMMKYGVLGSPKPLQERMSAPTYEQIKAVIADVGLPAHQLIFMRDWAILIQLTVATVQQMGLAADQGVDQHFSALALKSGKPMRGLETLEQQFELLASMDELGAELLYKDFANELQYAKNWLQAVEAAWRNGDGKRLNALYTEYDQRQQQAEFMSRLNRDRNKNWRDQLILLPPGKTYMMVVGDMHIHADDSVLDFLKQSEFKIQPIYHVPAMERTAAR</sequence>
<dbReference type="Proteomes" id="UP000638014">
    <property type="component" value="Unassembled WGS sequence"/>
</dbReference>
<evidence type="ECO:0000256" key="1">
    <source>
        <dbReference type="SAM" id="SignalP"/>
    </source>
</evidence>
<dbReference type="EMBL" id="JACXAF010000017">
    <property type="protein sequence ID" value="MBD1390399.1"/>
    <property type="molecule type" value="Genomic_DNA"/>
</dbReference>
<organism evidence="2 3">
    <name type="scientific">Neiella litorisoli</name>
    <dbReference type="NCBI Taxonomy" id="2771431"/>
    <lineage>
        <taxon>Bacteria</taxon>
        <taxon>Pseudomonadati</taxon>
        <taxon>Pseudomonadota</taxon>
        <taxon>Gammaproteobacteria</taxon>
        <taxon>Alteromonadales</taxon>
        <taxon>Echinimonadaceae</taxon>
        <taxon>Neiella</taxon>
    </lineage>
</organism>
<protein>
    <submittedName>
        <fullName evidence="2">TraB/GumN family protein</fullName>
    </submittedName>
</protein>
<keyword evidence="1" id="KW-0732">Signal</keyword>
<dbReference type="Pfam" id="PF01963">
    <property type="entry name" value="TraB_PrgY_gumN"/>
    <property type="match status" value="1"/>
</dbReference>
<keyword evidence="3" id="KW-1185">Reference proteome</keyword>
<evidence type="ECO:0000313" key="3">
    <source>
        <dbReference type="Proteomes" id="UP000638014"/>
    </source>
</evidence>
<evidence type="ECO:0000313" key="2">
    <source>
        <dbReference type="EMBL" id="MBD1390399.1"/>
    </source>
</evidence>
<dbReference type="InterPro" id="IPR047111">
    <property type="entry name" value="YbaP-like"/>
</dbReference>
<proteinExistence type="predicted"/>
<reference evidence="2" key="1">
    <citation type="submission" date="2020-09" db="EMBL/GenBank/DDBJ databases">
        <title>A novel bacterium of genus Neiella, isolated from South China Sea.</title>
        <authorList>
            <person name="Huang H."/>
            <person name="Mo K."/>
            <person name="Hu Y."/>
        </authorList>
    </citation>
    <scope>NUCLEOTIDE SEQUENCE</scope>
    <source>
        <strain evidence="2">HB171785</strain>
    </source>
</reference>
<name>A0A8J6QJQ9_9GAMM</name>
<comment type="caution">
    <text evidence="2">The sequence shown here is derived from an EMBL/GenBank/DDBJ whole genome shotgun (WGS) entry which is preliminary data.</text>
</comment>
<gene>
    <name evidence="2" type="ORF">IC617_13230</name>
</gene>
<dbReference type="InterPro" id="IPR002816">
    <property type="entry name" value="TraB/PrgY/GumN_fam"/>
</dbReference>
<dbReference type="PANTHER" id="PTHR40590:SF1">
    <property type="entry name" value="CYTOPLASMIC PROTEIN"/>
    <property type="match status" value="1"/>
</dbReference>
<dbReference type="CDD" id="cd14789">
    <property type="entry name" value="Tiki"/>
    <property type="match status" value="1"/>
</dbReference>
<dbReference type="AlphaFoldDB" id="A0A8J6QJQ9"/>
<dbReference type="RefSeq" id="WP_191145468.1">
    <property type="nucleotide sequence ID" value="NZ_JACXAF010000017.1"/>
</dbReference>